<comment type="similarity">
    <text evidence="2 13">Belongs to the class-II aminoacyl-tRNA synthetase family. Phe-tRNA synthetase alpha subunit type 1 subfamily.</text>
</comment>
<keyword evidence="9 13" id="KW-0460">Magnesium</keyword>
<dbReference type="CDD" id="cd00496">
    <property type="entry name" value="PheRS_alpha_core"/>
    <property type="match status" value="1"/>
</dbReference>
<dbReference type="GO" id="GO:0005524">
    <property type="term" value="F:ATP binding"/>
    <property type="evidence" value="ECO:0007669"/>
    <property type="project" value="UniProtKB-UniRule"/>
</dbReference>
<dbReference type="InterPro" id="IPR045864">
    <property type="entry name" value="aa-tRNA-synth_II/BPL/LPL"/>
</dbReference>
<keyword evidence="8 13" id="KW-0067">ATP-binding</keyword>
<dbReference type="InterPro" id="IPR006195">
    <property type="entry name" value="aa-tRNA-synth_II"/>
</dbReference>
<evidence type="ECO:0000313" key="15">
    <source>
        <dbReference type="EMBL" id="HAE27392.1"/>
    </source>
</evidence>
<dbReference type="EMBL" id="DMAN01000210">
    <property type="protein sequence ID" value="HAE27392.1"/>
    <property type="molecule type" value="Genomic_DNA"/>
</dbReference>
<keyword evidence="7 13" id="KW-0547">Nucleotide-binding</keyword>
<sequence>MRGKTLSDITTIEKEALEAIAGAADLDALDAVRVAELGKKGRVSGLMGSLGKMSPEERKENGPKLNALKNRVNDAVAARKTELEAEALEKQLASETLDLTLPPAPGPKVGALHPVMQVFEEVAAIFGDMGFTVAEGPDVEDDWHNFTALNFPEGHPARETHDTFFMKAQEGDTPKVLRTHTSPVQVRTMMKQKPPIRILVPGRVYRNDWDATHTPMFHQVEGLVIEKGTHMGHLKGCLIDFVRAFFEVDSVEARFRPHFFPFTEPSAEMDVKYTRKGETIEIGAGDSWMEILGSGMVHPNVLRNCGIDPDEYQGFAFGMGIDRLAMLKYGMPDLRPYFEADPQWTRHYGFAPWSTPSVSGGLS</sequence>
<keyword evidence="4 13" id="KW-0963">Cytoplasm</keyword>
<dbReference type="GO" id="GO:0005737">
    <property type="term" value="C:cytoplasm"/>
    <property type="evidence" value="ECO:0007669"/>
    <property type="project" value="UniProtKB-SubCell"/>
</dbReference>
<dbReference type="GO" id="GO:0000049">
    <property type="term" value="F:tRNA binding"/>
    <property type="evidence" value="ECO:0007669"/>
    <property type="project" value="InterPro"/>
</dbReference>
<name>A0A3B9GY72_9PROT</name>
<dbReference type="InterPro" id="IPR002319">
    <property type="entry name" value="Phenylalanyl-tRNA_Synthase"/>
</dbReference>
<dbReference type="SUPFAM" id="SSF55681">
    <property type="entry name" value="Class II aaRS and biotin synthetases"/>
    <property type="match status" value="1"/>
</dbReference>
<proteinExistence type="inferred from homology"/>
<dbReference type="InterPro" id="IPR022911">
    <property type="entry name" value="Phe_tRNA_ligase_alpha1_bac"/>
</dbReference>
<dbReference type="PANTHER" id="PTHR11538">
    <property type="entry name" value="PHENYLALANYL-TRNA SYNTHETASE"/>
    <property type="match status" value="1"/>
</dbReference>
<evidence type="ECO:0000256" key="2">
    <source>
        <dbReference type="ARBA" id="ARBA00010207"/>
    </source>
</evidence>
<keyword evidence="5 13" id="KW-0436">Ligase</keyword>
<comment type="subcellular location">
    <subcellularLocation>
        <location evidence="1 13">Cytoplasm</location>
    </subcellularLocation>
</comment>
<dbReference type="InterPro" id="IPR004529">
    <property type="entry name" value="Phe-tRNA-synth_IIc_asu"/>
</dbReference>
<comment type="caution">
    <text evidence="15">The sequence shown here is derived from an EMBL/GenBank/DDBJ whole genome shotgun (WGS) entry which is preliminary data.</text>
</comment>
<evidence type="ECO:0000256" key="12">
    <source>
        <dbReference type="ARBA" id="ARBA00049255"/>
    </source>
</evidence>
<dbReference type="Gene3D" id="3.30.930.10">
    <property type="entry name" value="Bira Bifunctional Protein, Domain 2"/>
    <property type="match status" value="1"/>
</dbReference>
<evidence type="ECO:0000259" key="14">
    <source>
        <dbReference type="PROSITE" id="PS50862"/>
    </source>
</evidence>
<evidence type="ECO:0000256" key="9">
    <source>
        <dbReference type="ARBA" id="ARBA00022842"/>
    </source>
</evidence>
<evidence type="ECO:0000256" key="1">
    <source>
        <dbReference type="ARBA" id="ARBA00004496"/>
    </source>
</evidence>
<gene>
    <name evidence="13" type="primary">pheS</name>
    <name evidence="15" type="ORF">DCG58_09550</name>
</gene>
<dbReference type="GO" id="GO:0000287">
    <property type="term" value="F:magnesium ion binding"/>
    <property type="evidence" value="ECO:0007669"/>
    <property type="project" value="UniProtKB-UniRule"/>
</dbReference>
<dbReference type="HAMAP" id="MF_00281">
    <property type="entry name" value="Phe_tRNA_synth_alpha1"/>
    <property type="match status" value="1"/>
</dbReference>
<dbReference type="NCBIfam" id="TIGR00468">
    <property type="entry name" value="pheS"/>
    <property type="match status" value="1"/>
</dbReference>
<evidence type="ECO:0000256" key="6">
    <source>
        <dbReference type="ARBA" id="ARBA00022723"/>
    </source>
</evidence>
<evidence type="ECO:0000256" key="7">
    <source>
        <dbReference type="ARBA" id="ARBA00022741"/>
    </source>
</evidence>
<dbReference type="SUPFAM" id="SSF46589">
    <property type="entry name" value="tRNA-binding arm"/>
    <property type="match status" value="1"/>
</dbReference>
<organism evidence="15 16">
    <name type="scientific">Hyphomonas adhaerens</name>
    <dbReference type="NCBI Taxonomy" id="81029"/>
    <lineage>
        <taxon>Bacteria</taxon>
        <taxon>Pseudomonadati</taxon>
        <taxon>Pseudomonadota</taxon>
        <taxon>Alphaproteobacteria</taxon>
        <taxon>Hyphomonadales</taxon>
        <taxon>Hyphomonadaceae</taxon>
        <taxon>Hyphomonas</taxon>
    </lineage>
</organism>
<dbReference type="Proteomes" id="UP000259610">
    <property type="component" value="Unassembled WGS sequence"/>
</dbReference>
<dbReference type="FunFam" id="3.30.930.10:FF:000003">
    <property type="entry name" value="Phenylalanine--tRNA ligase alpha subunit"/>
    <property type="match status" value="1"/>
</dbReference>
<comment type="cofactor">
    <cofactor evidence="13">
        <name>Mg(2+)</name>
        <dbReference type="ChEBI" id="CHEBI:18420"/>
    </cofactor>
    <text evidence="13">Binds 2 magnesium ions per tetramer.</text>
</comment>
<comment type="catalytic activity">
    <reaction evidence="12 13">
        <text>tRNA(Phe) + L-phenylalanine + ATP = L-phenylalanyl-tRNA(Phe) + AMP + diphosphate + H(+)</text>
        <dbReference type="Rhea" id="RHEA:19413"/>
        <dbReference type="Rhea" id="RHEA-COMP:9668"/>
        <dbReference type="Rhea" id="RHEA-COMP:9699"/>
        <dbReference type="ChEBI" id="CHEBI:15378"/>
        <dbReference type="ChEBI" id="CHEBI:30616"/>
        <dbReference type="ChEBI" id="CHEBI:33019"/>
        <dbReference type="ChEBI" id="CHEBI:58095"/>
        <dbReference type="ChEBI" id="CHEBI:78442"/>
        <dbReference type="ChEBI" id="CHEBI:78531"/>
        <dbReference type="ChEBI" id="CHEBI:456215"/>
        <dbReference type="EC" id="6.1.1.20"/>
    </reaction>
</comment>
<comment type="subunit">
    <text evidence="3 13">Tetramer of two alpha and two beta subunits.</text>
</comment>
<feature type="binding site" evidence="13">
    <location>
        <position position="264"/>
    </location>
    <ligand>
        <name>Mg(2+)</name>
        <dbReference type="ChEBI" id="CHEBI:18420"/>
        <note>shared with beta subunit</note>
    </ligand>
</feature>
<evidence type="ECO:0000256" key="10">
    <source>
        <dbReference type="ARBA" id="ARBA00022917"/>
    </source>
</evidence>
<dbReference type="PROSITE" id="PS50862">
    <property type="entry name" value="AA_TRNA_LIGASE_II"/>
    <property type="match status" value="1"/>
</dbReference>
<keyword evidence="10 13" id="KW-0648">Protein biosynthesis</keyword>
<accession>A0A3B9GY72</accession>
<keyword evidence="11 13" id="KW-0030">Aminoacyl-tRNA synthetase</keyword>
<evidence type="ECO:0000313" key="16">
    <source>
        <dbReference type="Proteomes" id="UP000259610"/>
    </source>
</evidence>
<dbReference type="PANTHER" id="PTHR11538:SF41">
    <property type="entry name" value="PHENYLALANINE--TRNA LIGASE, MITOCHONDRIAL"/>
    <property type="match status" value="1"/>
</dbReference>
<dbReference type="EC" id="6.1.1.20" evidence="13"/>
<evidence type="ECO:0000256" key="4">
    <source>
        <dbReference type="ARBA" id="ARBA00022490"/>
    </source>
</evidence>
<dbReference type="Pfam" id="PF01409">
    <property type="entry name" value="tRNA-synt_2d"/>
    <property type="match status" value="1"/>
</dbReference>
<dbReference type="GO" id="GO:0004826">
    <property type="term" value="F:phenylalanine-tRNA ligase activity"/>
    <property type="evidence" value="ECO:0007669"/>
    <property type="project" value="UniProtKB-UniRule"/>
</dbReference>
<evidence type="ECO:0000256" key="3">
    <source>
        <dbReference type="ARBA" id="ARBA00011209"/>
    </source>
</evidence>
<evidence type="ECO:0000256" key="11">
    <source>
        <dbReference type="ARBA" id="ARBA00023146"/>
    </source>
</evidence>
<evidence type="ECO:0000256" key="5">
    <source>
        <dbReference type="ARBA" id="ARBA00022598"/>
    </source>
</evidence>
<protein>
    <recommendedName>
        <fullName evidence="13">Phenylalanine--tRNA ligase alpha subunit</fullName>
        <ecNumber evidence="13">6.1.1.20</ecNumber>
    </recommendedName>
    <alternativeName>
        <fullName evidence="13">Phenylalanyl-tRNA synthetase alpha subunit</fullName>
        <shortName evidence="13">PheRS</shortName>
    </alternativeName>
</protein>
<evidence type="ECO:0000256" key="13">
    <source>
        <dbReference type="HAMAP-Rule" id="MF_00281"/>
    </source>
</evidence>
<feature type="domain" description="Aminoacyl-transfer RNA synthetases class-II family profile" evidence="14">
    <location>
        <begin position="115"/>
        <end position="336"/>
    </location>
</feature>
<dbReference type="InterPro" id="IPR004188">
    <property type="entry name" value="Phe-tRNA_ligase_II_N"/>
</dbReference>
<keyword evidence="6 13" id="KW-0479">Metal-binding</keyword>
<dbReference type="Pfam" id="PF02912">
    <property type="entry name" value="Phe_tRNA-synt_N"/>
    <property type="match status" value="1"/>
</dbReference>
<dbReference type="AlphaFoldDB" id="A0A3B9GY72"/>
<reference evidence="15 16" key="1">
    <citation type="journal article" date="2018" name="Nat. Biotechnol.">
        <title>A standardized bacterial taxonomy based on genome phylogeny substantially revises the tree of life.</title>
        <authorList>
            <person name="Parks D.H."/>
            <person name="Chuvochina M."/>
            <person name="Waite D.W."/>
            <person name="Rinke C."/>
            <person name="Skarshewski A."/>
            <person name="Chaumeil P.A."/>
            <person name="Hugenholtz P."/>
        </authorList>
    </citation>
    <scope>NUCLEOTIDE SEQUENCE [LARGE SCALE GENOMIC DNA]</scope>
    <source>
        <strain evidence="15">UBA8733</strain>
    </source>
</reference>
<dbReference type="GO" id="GO:0006432">
    <property type="term" value="P:phenylalanyl-tRNA aminoacylation"/>
    <property type="evidence" value="ECO:0007669"/>
    <property type="project" value="UniProtKB-UniRule"/>
</dbReference>
<evidence type="ECO:0000256" key="8">
    <source>
        <dbReference type="ARBA" id="ARBA00022840"/>
    </source>
</evidence>
<dbReference type="InterPro" id="IPR010978">
    <property type="entry name" value="tRNA-bd_arm"/>
</dbReference>